<evidence type="ECO:0000313" key="1">
    <source>
        <dbReference type="EMBL" id="GAC16008.1"/>
    </source>
</evidence>
<proteinExistence type="predicted"/>
<dbReference type="AlphaFoldDB" id="K6YHB0"/>
<gene>
    <name evidence="1" type="ORF">GLIP_3394</name>
</gene>
<accession>K6YHB0</accession>
<organism evidence="1 2">
    <name type="scientific">Aliiglaciecola lipolytica E3</name>
    <dbReference type="NCBI Taxonomy" id="1127673"/>
    <lineage>
        <taxon>Bacteria</taxon>
        <taxon>Pseudomonadati</taxon>
        <taxon>Pseudomonadota</taxon>
        <taxon>Gammaproteobacteria</taxon>
        <taxon>Alteromonadales</taxon>
        <taxon>Alteromonadaceae</taxon>
        <taxon>Aliiglaciecola</taxon>
    </lineage>
</organism>
<dbReference type="STRING" id="1127673.GLIP_3394"/>
<dbReference type="EMBL" id="BAEN01000065">
    <property type="protein sequence ID" value="GAC16008.1"/>
    <property type="molecule type" value="Genomic_DNA"/>
</dbReference>
<dbReference type="Proteomes" id="UP000006334">
    <property type="component" value="Unassembled WGS sequence"/>
</dbReference>
<name>K6YHB0_9ALTE</name>
<evidence type="ECO:0000313" key="2">
    <source>
        <dbReference type="Proteomes" id="UP000006334"/>
    </source>
</evidence>
<keyword evidence="2" id="KW-1185">Reference proteome</keyword>
<sequence length="40" mass="4416">MLKKLKYIGASFDLSTVRSLLCSDIIAFGKNIKTNVANNK</sequence>
<comment type="caution">
    <text evidence="1">The sequence shown here is derived from an EMBL/GenBank/DDBJ whole genome shotgun (WGS) entry which is preliminary data.</text>
</comment>
<reference evidence="1 2" key="1">
    <citation type="journal article" date="2017" name="Antonie Van Leeuwenhoek">
        <title>Rhizobium rhizosphaerae sp. nov., a novel species isolated from rice rhizosphere.</title>
        <authorList>
            <person name="Zhao J.J."/>
            <person name="Zhang J."/>
            <person name="Zhang R.J."/>
            <person name="Zhang C.W."/>
            <person name="Yin H.Q."/>
            <person name="Zhang X.X."/>
        </authorList>
    </citation>
    <scope>NUCLEOTIDE SEQUENCE [LARGE SCALE GENOMIC DNA]</scope>
    <source>
        <strain evidence="1 2">E3</strain>
    </source>
</reference>
<protein>
    <submittedName>
        <fullName evidence="1">Uncharacterized protein</fullName>
    </submittedName>
</protein>